<dbReference type="Pfam" id="PF06271">
    <property type="entry name" value="RDD"/>
    <property type="match status" value="1"/>
</dbReference>
<gene>
    <name evidence="7" type="ORF">GRX03_14070</name>
</gene>
<evidence type="ECO:0000259" key="6">
    <source>
        <dbReference type="Pfam" id="PF06271"/>
    </source>
</evidence>
<keyword evidence="8" id="KW-1185">Reference proteome</keyword>
<accession>A0A6B0T907</accession>
<feature type="transmembrane region" description="Helical" evidence="5">
    <location>
        <begin position="103"/>
        <end position="121"/>
    </location>
</feature>
<dbReference type="RefSeq" id="WP_159764867.1">
    <property type="nucleotide sequence ID" value="NZ_WUUT01000006.1"/>
</dbReference>
<comment type="subcellular location">
    <subcellularLocation>
        <location evidence="1">Membrane</location>
        <topology evidence="1">Multi-pass membrane protein</topology>
    </subcellularLocation>
</comment>
<evidence type="ECO:0000256" key="1">
    <source>
        <dbReference type="ARBA" id="ARBA00004141"/>
    </source>
</evidence>
<feature type="transmembrane region" description="Helical" evidence="5">
    <location>
        <begin position="22"/>
        <end position="42"/>
    </location>
</feature>
<evidence type="ECO:0000256" key="5">
    <source>
        <dbReference type="SAM" id="Phobius"/>
    </source>
</evidence>
<dbReference type="InterPro" id="IPR010432">
    <property type="entry name" value="RDD"/>
</dbReference>
<dbReference type="GO" id="GO:0016020">
    <property type="term" value="C:membrane"/>
    <property type="evidence" value="ECO:0007669"/>
    <property type="project" value="UniProtKB-SubCell"/>
</dbReference>
<dbReference type="PANTHER" id="PTHR38480:SF1">
    <property type="entry name" value="SLR0254 PROTEIN"/>
    <property type="match status" value="1"/>
</dbReference>
<proteinExistence type="predicted"/>
<organism evidence="7 8">
    <name type="scientific">Halovenus carboxidivorans</name>
    <dbReference type="NCBI Taxonomy" id="2692199"/>
    <lineage>
        <taxon>Archaea</taxon>
        <taxon>Methanobacteriati</taxon>
        <taxon>Methanobacteriota</taxon>
        <taxon>Stenosarchaea group</taxon>
        <taxon>Halobacteria</taxon>
        <taxon>Halobacteriales</taxon>
        <taxon>Haloarculaceae</taxon>
        <taxon>Halovenus</taxon>
    </lineage>
</organism>
<keyword evidence="4 5" id="KW-0472">Membrane</keyword>
<evidence type="ECO:0000256" key="4">
    <source>
        <dbReference type="ARBA" id="ARBA00023136"/>
    </source>
</evidence>
<keyword evidence="3 5" id="KW-1133">Transmembrane helix</keyword>
<feature type="domain" description="RDD" evidence="6">
    <location>
        <begin position="17"/>
        <end position="134"/>
    </location>
</feature>
<evidence type="ECO:0000313" key="8">
    <source>
        <dbReference type="Proteomes" id="UP000466535"/>
    </source>
</evidence>
<dbReference type="PANTHER" id="PTHR38480">
    <property type="entry name" value="SLR0254 PROTEIN"/>
    <property type="match status" value="1"/>
</dbReference>
<feature type="transmembrane region" description="Helical" evidence="5">
    <location>
        <begin position="49"/>
        <end position="69"/>
    </location>
</feature>
<keyword evidence="2 5" id="KW-0812">Transmembrane</keyword>
<name>A0A6B0T907_9EURY</name>
<evidence type="ECO:0000256" key="2">
    <source>
        <dbReference type="ARBA" id="ARBA00022692"/>
    </source>
</evidence>
<dbReference type="Proteomes" id="UP000466535">
    <property type="component" value="Unassembled WGS sequence"/>
</dbReference>
<comment type="caution">
    <text evidence="7">The sequence shown here is derived from an EMBL/GenBank/DDBJ whole genome shotgun (WGS) entry which is preliminary data.</text>
</comment>
<protein>
    <recommendedName>
        <fullName evidence="6">RDD domain-containing protein</fullName>
    </recommendedName>
</protein>
<dbReference type="AlphaFoldDB" id="A0A6B0T907"/>
<evidence type="ECO:0000313" key="7">
    <source>
        <dbReference type="EMBL" id="MXR52726.1"/>
    </source>
</evidence>
<dbReference type="EMBL" id="WUUT01000006">
    <property type="protein sequence ID" value="MXR52726.1"/>
    <property type="molecule type" value="Genomic_DNA"/>
</dbReference>
<dbReference type="OrthoDB" id="288430at2157"/>
<evidence type="ECO:0000256" key="3">
    <source>
        <dbReference type="ARBA" id="ARBA00022989"/>
    </source>
</evidence>
<reference evidence="7 8" key="1">
    <citation type="submission" date="2019-12" db="EMBL/GenBank/DDBJ databases">
        <title>Isolation and characterization of three novel carbon monoxide-oxidizing members of Halobacteria from salione crusts and soils.</title>
        <authorList>
            <person name="Myers M.R."/>
            <person name="King G.M."/>
        </authorList>
    </citation>
    <scope>NUCLEOTIDE SEQUENCE [LARGE SCALE GENOMIC DNA]</scope>
    <source>
        <strain evidence="7 8">WSH3</strain>
    </source>
</reference>
<sequence length="150" mass="15651">MGSDERIEPTRESTGVVVERGVAQFIDGLVILAIAVALGVALRIQSQAAALIVTAVLVFTYNTTLEGFLNGQTLGKRLVDIRVVDRSGAPPSPAQAAARNVPGLIPVAGIVLLVAALVAIASTDRRQRVFDTAADTFVVGTNSRRRASSS</sequence>